<name>A0A835G9D8_SPOEX</name>
<keyword evidence="2" id="KW-1185">Reference proteome</keyword>
<evidence type="ECO:0000313" key="1">
    <source>
        <dbReference type="EMBL" id="KAF9410398.1"/>
    </source>
</evidence>
<dbReference type="AlphaFoldDB" id="A0A835G9D8"/>
<organism evidence="1 2">
    <name type="scientific">Spodoptera exigua</name>
    <name type="common">Beet armyworm</name>
    <name type="synonym">Noctua fulgens</name>
    <dbReference type="NCBI Taxonomy" id="7107"/>
    <lineage>
        <taxon>Eukaryota</taxon>
        <taxon>Metazoa</taxon>
        <taxon>Ecdysozoa</taxon>
        <taxon>Arthropoda</taxon>
        <taxon>Hexapoda</taxon>
        <taxon>Insecta</taxon>
        <taxon>Pterygota</taxon>
        <taxon>Neoptera</taxon>
        <taxon>Endopterygota</taxon>
        <taxon>Lepidoptera</taxon>
        <taxon>Glossata</taxon>
        <taxon>Ditrysia</taxon>
        <taxon>Noctuoidea</taxon>
        <taxon>Noctuidae</taxon>
        <taxon>Amphipyrinae</taxon>
        <taxon>Spodoptera</taxon>
    </lineage>
</organism>
<evidence type="ECO:0000313" key="2">
    <source>
        <dbReference type="Proteomes" id="UP000648187"/>
    </source>
</evidence>
<reference evidence="1" key="1">
    <citation type="submission" date="2020-08" db="EMBL/GenBank/DDBJ databases">
        <title>Spodoptera exigua strain:BAW_Kor-Di-RS1 Genome sequencing and assembly.</title>
        <authorList>
            <person name="Kim J."/>
            <person name="Nam H.Y."/>
            <person name="Kwon M."/>
            <person name="Choi J.H."/>
            <person name="Cho S.R."/>
            <person name="Kim G.-H."/>
        </authorList>
    </citation>
    <scope>NUCLEOTIDE SEQUENCE</scope>
    <source>
        <strain evidence="1">BAW_Kor-Di-RS1</strain>
        <tissue evidence="1">Whole-body</tissue>
    </source>
</reference>
<gene>
    <name evidence="1" type="ORF">HW555_010524</name>
</gene>
<protein>
    <submittedName>
        <fullName evidence="1">Uncharacterized protein</fullName>
    </submittedName>
</protein>
<accession>A0A835G9D8</accession>
<dbReference type="EMBL" id="JACKWZ010000265">
    <property type="protein sequence ID" value="KAF9410398.1"/>
    <property type="molecule type" value="Genomic_DNA"/>
</dbReference>
<proteinExistence type="predicted"/>
<comment type="caution">
    <text evidence="1">The sequence shown here is derived from an EMBL/GenBank/DDBJ whole genome shotgun (WGS) entry which is preliminary data.</text>
</comment>
<dbReference type="Proteomes" id="UP000648187">
    <property type="component" value="Unassembled WGS sequence"/>
</dbReference>
<sequence length="141" mass="16605">MNRYNICHYITPNGSTEQLLNGIQTKLRDYTMTDYCIILIGEDFKTTSNYDNDILLIRKILKQVSHTNIIICFPTYKLTNYNNLYNWRIETFNNLLYLDLIKHEHAFYLDSNYDLTNMDPPGHAPSLHDYDSEKSPAQLCL</sequence>